<keyword evidence="2" id="KW-0238">DNA-binding</keyword>
<dbReference type="GO" id="GO:0043565">
    <property type="term" value="F:sequence-specific DNA binding"/>
    <property type="evidence" value="ECO:0007669"/>
    <property type="project" value="InterPro"/>
</dbReference>
<accession>S5AAK7</accession>
<feature type="domain" description="HTH araC/xylS-type" evidence="4">
    <location>
        <begin position="228"/>
        <end position="326"/>
    </location>
</feature>
<dbReference type="GO" id="GO:0003700">
    <property type="term" value="F:DNA-binding transcription factor activity"/>
    <property type="evidence" value="ECO:0007669"/>
    <property type="project" value="InterPro"/>
</dbReference>
<dbReference type="KEGG" id="amh:I633_00640"/>
<name>S5AAK7_9ALTE</name>
<keyword evidence="1" id="KW-0805">Transcription regulation</keyword>
<dbReference type="Pfam" id="PF01965">
    <property type="entry name" value="DJ-1_PfpI"/>
    <property type="match status" value="1"/>
</dbReference>
<dbReference type="HOGENOM" id="CLU_000445_59_0_6"/>
<evidence type="ECO:0000256" key="2">
    <source>
        <dbReference type="ARBA" id="ARBA00023125"/>
    </source>
</evidence>
<dbReference type="PATRIC" id="fig|1300253.3.peg.131"/>
<reference evidence="5 6" key="1">
    <citation type="journal article" date="2013" name="Genome Biol. Evol.">
        <title>Genomic Diversity of "Deep Ecotype" Alteromonas macleodii Isolates: Evidence for Pan-Mediterranean Clonal Frames.</title>
        <authorList>
            <person name="Lopez-Perez M."/>
            <person name="Gonzaga A."/>
            <person name="Rodriguez-Valera F."/>
        </authorList>
    </citation>
    <scope>NUCLEOTIDE SEQUENCE [LARGE SCALE GENOMIC DNA]</scope>
    <source>
        <strain evidence="6">'English Channel 615'</strain>
    </source>
</reference>
<dbReference type="PROSITE" id="PS01124">
    <property type="entry name" value="HTH_ARAC_FAMILY_2"/>
    <property type="match status" value="1"/>
</dbReference>
<dbReference type="InterPro" id="IPR018060">
    <property type="entry name" value="HTH_AraC"/>
</dbReference>
<dbReference type="PANTHER" id="PTHR43280">
    <property type="entry name" value="ARAC-FAMILY TRANSCRIPTIONAL REGULATOR"/>
    <property type="match status" value="1"/>
</dbReference>
<dbReference type="SUPFAM" id="SSF52317">
    <property type="entry name" value="Class I glutamine amidotransferase-like"/>
    <property type="match status" value="1"/>
</dbReference>
<dbReference type="InterPro" id="IPR029062">
    <property type="entry name" value="Class_I_gatase-like"/>
</dbReference>
<evidence type="ECO:0000259" key="4">
    <source>
        <dbReference type="PROSITE" id="PS01124"/>
    </source>
</evidence>
<keyword evidence="3" id="KW-0804">Transcription</keyword>
<evidence type="ECO:0000256" key="3">
    <source>
        <dbReference type="ARBA" id="ARBA00023163"/>
    </source>
</evidence>
<proteinExistence type="predicted"/>
<protein>
    <submittedName>
        <fullName evidence="5">AraC family transcriptional regulator</fullName>
    </submittedName>
</protein>
<dbReference type="AlphaFoldDB" id="S5AAK7"/>
<dbReference type="SMART" id="SM00342">
    <property type="entry name" value="HTH_ARAC"/>
    <property type="match status" value="1"/>
</dbReference>
<dbReference type="BioCyc" id="AMAC1300253:G12YX-99-MONOMER"/>
<gene>
    <name evidence="5" type="ORF">I633_00640</name>
</gene>
<dbReference type="Gene3D" id="3.40.50.880">
    <property type="match status" value="1"/>
</dbReference>
<dbReference type="Proteomes" id="UP000014909">
    <property type="component" value="Chromosome"/>
</dbReference>
<dbReference type="Pfam" id="PF12833">
    <property type="entry name" value="HTH_18"/>
    <property type="match status" value="1"/>
</dbReference>
<dbReference type="InterPro" id="IPR009057">
    <property type="entry name" value="Homeodomain-like_sf"/>
</dbReference>
<dbReference type="PANTHER" id="PTHR43280:SF28">
    <property type="entry name" value="HTH-TYPE TRANSCRIPTIONAL ACTIVATOR RHAS"/>
    <property type="match status" value="1"/>
</dbReference>
<organism evidence="5 6">
    <name type="scientific">Alteromonas mediterranea 615</name>
    <dbReference type="NCBI Taxonomy" id="1300253"/>
    <lineage>
        <taxon>Bacteria</taxon>
        <taxon>Pseudomonadati</taxon>
        <taxon>Pseudomonadota</taxon>
        <taxon>Gammaproteobacteria</taxon>
        <taxon>Alteromonadales</taxon>
        <taxon>Alteromonadaceae</taxon>
        <taxon>Alteromonas/Salinimonas group</taxon>
        <taxon>Alteromonas</taxon>
    </lineage>
</organism>
<dbReference type="Gene3D" id="1.10.10.60">
    <property type="entry name" value="Homeodomain-like"/>
    <property type="match status" value="2"/>
</dbReference>
<dbReference type="EMBL" id="CP004846">
    <property type="protein sequence ID" value="AGP76529.1"/>
    <property type="molecule type" value="Genomic_DNA"/>
</dbReference>
<sequence length="334" mass="37642">MERCKEENMLKHVTLYASENTMGLSMGLTHDVLKFASDLQLKLLGSPIAVKLVTIDGLPTTTFSGLAITPDSALAEIDETDLVILHSVWGDIAPLLTQQAALYPKLQQWHSRGIPIMAAATGAFFLAQAGLLNDRMGTTHWHKQAHFARAFPKVNLMADRFITATGELYCSAGLNAALEIIVFLISRLSCKAVGEAIEQAFLVDFRRGVTLETTSLNHQTYHQDDNILNIQQWLEIHFAEKVTIGEMAARINMTERTFKRRFKEATGETPLGYIQQLRIEQGKELLKHSDKSAEEIAWAVGYQDPGHFNRLFKRTFGMNISRWRDIYQHTISRK</sequence>
<dbReference type="InterPro" id="IPR002818">
    <property type="entry name" value="DJ-1/PfpI"/>
</dbReference>
<evidence type="ECO:0000313" key="5">
    <source>
        <dbReference type="EMBL" id="AGP76529.1"/>
    </source>
</evidence>
<evidence type="ECO:0000256" key="1">
    <source>
        <dbReference type="ARBA" id="ARBA00023015"/>
    </source>
</evidence>
<dbReference type="SUPFAM" id="SSF46689">
    <property type="entry name" value="Homeodomain-like"/>
    <property type="match status" value="2"/>
</dbReference>
<evidence type="ECO:0000313" key="6">
    <source>
        <dbReference type="Proteomes" id="UP000014909"/>
    </source>
</evidence>